<dbReference type="RefSeq" id="WP_123512584.1">
    <property type="nucleotide sequence ID" value="NZ_MOBQ01000024.1"/>
</dbReference>
<proteinExistence type="predicted"/>
<dbReference type="Proteomes" id="UP000285349">
    <property type="component" value="Unassembled WGS sequence"/>
</dbReference>
<sequence length="123" mass="13574">MFKVTPNPPHTDPVPYDASLDLDPKKMKEAADHALNFYLYPGALKEPIPPRNSSSDTFIINPAVNDETLLVQSCESLASATEMASEIASTMDGPQRRKMLMLQQVIRLGELAVNRVLDNHKPG</sequence>
<reference evidence="1 2" key="1">
    <citation type="submission" date="2016-10" db="EMBL/GenBank/DDBJ databases">
        <title>Comparative genome analysis of multiple Pseudomonas spp. focuses on biocontrol and plant growth promoting traits.</title>
        <authorList>
            <person name="Tao X.-Y."/>
            <person name="Taylor C.G."/>
        </authorList>
    </citation>
    <scope>NUCLEOTIDE SEQUENCE [LARGE SCALE GENOMIC DNA]</scope>
    <source>
        <strain evidence="1 2">37A10</strain>
    </source>
</reference>
<organism evidence="1 2">
    <name type="scientific">Pseudomonas frederiksbergensis</name>
    <dbReference type="NCBI Taxonomy" id="104087"/>
    <lineage>
        <taxon>Bacteria</taxon>
        <taxon>Pseudomonadati</taxon>
        <taxon>Pseudomonadota</taxon>
        <taxon>Gammaproteobacteria</taxon>
        <taxon>Pseudomonadales</taxon>
        <taxon>Pseudomonadaceae</taxon>
        <taxon>Pseudomonas</taxon>
    </lineage>
</organism>
<gene>
    <name evidence="1" type="ORF">BK666_20500</name>
</gene>
<comment type="caution">
    <text evidence="1">The sequence shown here is derived from an EMBL/GenBank/DDBJ whole genome shotgun (WGS) entry which is preliminary data.</text>
</comment>
<evidence type="ECO:0000313" key="2">
    <source>
        <dbReference type="Proteomes" id="UP000285349"/>
    </source>
</evidence>
<protein>
    <recommendedName>
        <fullName evidence="3">DUF3077 domain-containing protein</fullName>
    </recommendedName>
</protein>
<dbReference type="Pfam" id="PF19619">
    <property type="entry name" value="DUF6124"/>
    <property type="match status" value="1"/>
</dbReference>
<evidence type="ECO:0008006" key="3">
    <source>
        <dbReference type="Google" id="ProtNLM"/>
    </source>
</evidence>
<name>A0A423JZM6_9PSED</name>
<dbReference type="AlphaFoldDB" id="A0A423JZM6"/>
<accession>A0A423JZM6</accession>
<dbReference type="OrthoDB" id="6960476at2"/>
<evidence type="ECO:0000313" key="1">
    <source>
        <dbReference type="EMBL" id="RON43457.1"/>
    </source>
</evidence>
<dbReference type="EMBL" id="MOBQ01000024">
    <property type="protein sequence ID" value="RON43457.1"/>
    <property type="molecule type" value="Genomic_DNA"/>
</dbReference>